<keyword evidence="4" id="KW-0449">Lipoprotein</keyword>
<evidence type="ECO:0000256" key="4">
    <source>
        <dbReference type="ARBA" id="ARBA00022622"/>
    </source>
</evidence>
<feature type="compositionally biased region" description="Low complexity" evidence="9">
    <location>
        <begin position="214"/>
        <end position="238"/>
    </location>
</feature>
<sequence>MQFPRTCLILCFALLLCSSFTYGQKASPPAPIALTPTPTPAPAPAPDYVNLTYLLSVAGPFHTFLNYLESTKLVDTFQNQANNTKQGITIFVPKDSSFKGLKNPSLSNLSNDQLKSLILFHALPKYYALADFSELSTKSPVSTLAGGQYTFNITDDSGTVHLDSGWSKTEITSAVHSTDPVAIYQVNKVLLPEAIFGTDIPPMPAPAPAPTPDISPAADAPSADSKGGSSSKSLPSNSSSRSIVELSLSIWSQMVLAVFGGLVLLF</sequence>
<gene>
    <name evidence="12" type="ORF">V6N11_023910</name>
</gene>
<evidence type="ECO:0000259" key="11">
    <source>
        <dbReference type="PROSITE" id="PS50213"/>
    </source>
</evidence>
<evidence type="ECO:0000256" key="2">
    <source>
        <dbReference type="ARBA" id="ARBA00007843"/>
    </source>
</evidence>
<dbReference type="SMART" id="SM00554">
    <property type="entry name" value="FAS1"/>
    <property type="match status" value="1"/>
</dbReference>
<evidence type="ECO:0000313" key="13">
    <source>
        <dbReference type="Proteomes" id="UP001396334"/>
    </source>
</evidence>
<dbReference type="SUPFAM" id="SSF82153">
    <property type="entry name" value="FAS1 domain"/>
    <property type="match status" value="1"/>
</dbReference>
<dbReference type="InterPro" id="IPR000782">
    <property type="entry name" value="FAS1_domain"/>
</dbReference>
<comment type="caution">
    <text evidence="12">The sequence shown here is derived from an EMBL/GenBank/DDBJ whole genome shotgun (WGS) entry which is preliminary data.</text>
</comment>
<evidence type="ECO:0000256" key="1">
    <source>
        <dbReference type="ARBA" id="ARBA00004609"/>
    </source>
</evidence>
<feature type="region of interest" description="Disordered" evidence="9">
    <location>
        <begin position="201"/>
        <end position="238"/>
    </location>
</feature>
<dbReference type="EMBL" id="JBBPBN010000005">
    <property type="protein sequence ID" value="KAK9039072.1"/>
    <property type="molecule type" value="Genomic_DNA"/>
</dbReference>
<evidence type="ECO:0000256" key="9">
    <source>
        <dbReference type="SAM" id="MobiDB-lite"/>
    </source>
</evidence>
<name>A0ABR2TNK2_9ROSI</name>
<evidence type="ECO:0000256" key="3">
    <source>
        <dbReference type="ARBA" id="ARBA00022475"/>
    </source>
</evidence>
<feature type="signal peptide" evidence="10">
    <location>
        <begin position="1"/>
        <end position="23"/>
    </location>
</feature>
<comment type="subcellular location">
    <subcellularLocation>
        <location evidence="1">Cell membrane</location>
        <topology evidence="1">Lipid-anchor</topology>
        <topology evidence="1">GPI-anchor</topology>
    </subcellularLocation>
</comment>
<evidence type="ECO:0000256" key="7">
    <source>
        <dbReference type="ARBA" id="ARBA00023136"/>
    </source>
</evidence>
<dbReference type="PANTHER" id="PTHR32077">
    <property type="entry name" value="FASCICLIN-LIKE ARABINOGALACTAN PROTEIN"/>
    <property type="match status" value="1"/>
</dbReference>
<evidence type="ECO:0000256" key="10">
    <source>
        <dbReference type="SAM" id="SignalP"/>
    </source>
</evidence>
<keyword evidence="3" id="KW-1003">Cell membrane</keyword>
<dbReference type="InterPro" id="IPR045003">
    <property type="entry name" value="FLA_A"/>
</dbReference>
<keyword evidence="6" id="KW-0325">Glycoprotein</keyword>
<proteinExistence type="inferred from homology"/>
<keyword evidence="4" id="KW-0336">GPI-anchor</keyword>
<evidence type="ECO:0000256" key="8">
    <source>
        <dbReference type="ARBA" id="ARBA00024686"/>
    </source>
</evidence>
<evidence type="ECO:0000256" key="6">
    <source>
        <dbReference type="ARBA" id="ARBA00022974"/>
    </source>
</evidence>
<feature type="compositionally biased region" description="Pro residues" evidence="9">
    <location>
        <begin position="201"/>
        <end position="213"/>
    </location>
</feature>
<feature type="chain" id="PRO_5047443245" description="FAS1 domain-containing protein" evidence="10">
    <location>
        <begin position="24"/>
        <end position="266"/>
    </location>
</feature>
<dbReference type="PROSITE" id="PS50213">
    <property type="entry name" value="FAS1"/>
    <property type="match status" value="1"/>
</dbReference>
<dbReference type="Pfam" id="PF02469">
    <property type="entry name" value="Fasciclin"/>
    <property type="match status" value="1"/>
</dbReference>
<keyword evidence="5 10" id="KW-0732">Signal</keyword>
<dbReference type="Gene3D" id="2.30.180.10">
    <property type="entry name" value="FAS1 domain"/>
    <property type="match status" value="1"/>
</dbReference>
<keyword evidence="6" id="KW-0654">Proteoglycan</keyword>
<evidence type="ECO:0000313" key="12">
    <source>
        <dbReference type="EMBL" id="KAK9039072.1"/>
    </source>
</evidence>
<protein>
    <recommendedName>
        <fullName evidence="11">FAS1 domain-containing protein</fullName>
    </recommendedName>
</protein>
<organism evidence="12 13">
    <name type="scientific">Hibiscus sabdariffa</name>
    <name type="common">roselle</name>
    <dbReference type="NCBI Taxonomy" id="183260"/>
    <lineage>
        <taxon>Eukaryota</taxon>
        <taxon>Viridiplantae</taxon>
        <taxon>Streptophyta</taxon>
        <taxon>Embryophyta</taxon>
        <taxon>Tracheophyta</taxon>
        <taxon>Spermatophyta</taxon>
        <taxon>Magnoliopsida</taxon>
        <taxon>eudicotyledons</taxon>
        <taxon>Gunneridae</taxon>
        <taxon>Pentapetalae</taxon>
        <taxon>rosids</taxon>
        <taxon>malvids</taxon>
        <taxon>Malvales</taxon>
        <taxon>Malvaceae</taxon>
        <taxon>Malvoideae</taxon>
        <taxon>Hibiscus</taxon>
    </lineage>
</organism>
<dbReference type="PANTHER" id="PTHR32077:SF3">
    <property type="entry name" value="FASCICLIN-LIKE ARABINOGALACTAN PROTEIN 7"/>
    <property type="match status" value="1"/>
</dbReference>
<keyword evidence="7" id="KW-0472">Membrane</keyword>
<comment type="function">
    <text evidence="8">May be a cell surface adhesion protein.</text>
</comment>
<dbReference type="InterPro" id="IPR036378">
    <property type="entry name" value="FAS1_dom_sf"/>
</dbReference>
<feature type="domain" description="FAS1" evidence="11">
    <location>
        <begin position="48"/>
        <end position="190"/>
    </location>
</feature>
<accession>A0ABR2TNK2</accession>
<reference evidence="12 13" key="1">
    <citation type="journal article" date="2024" name="G3 (Bethesda)">
        <title>Genome assembly of Hibiscus sabdariffa L. provides insights into metabolisms of medicinal natural products.</title>
        <authorList>
            <person name="Kim T."/>
        </authorList>
    </citation>
    <scope>NUCLEOTIDE SEQUENCE [LARGE SCALE GENOMIC DNA]</scope>
    <source>
        <strain evidence="12">TK-2024</strain>
        <tissue evidence="12">Old leaves</tissue>
    </source>
</reference>
<comment type="similarity">
    <text evidence="2">Belongs to the fasciclin-like AGP family.</text>
</comment>
<keyword evidence="13" id="KW-1185">Reference proteome</keyword>
<evidence type="ECO:0000256" key="5">
    <source>
        <dbReference type="ARBA" id="ARBA00022729"/>
    </source>
</evidence>
<dbReference type="Proteomes" id="UP001396334">
    <property type="component" value="Unassembled WGS sequence"/>
</dbReference>